<sequence>MAHSFGTLVKCLAATGETPARCLWAAEDGELVDGRTLREMMVSKHVGANQSPVQVKTAHRNLEQHMNYIEDVQAYAQSLGHSFSYQMGVNERHLYESSERLILPHSLVHREIKAGATNRGRRLQSSSSSSSTATTLNWCSTTNPKGRSVCATVKSQAKCGSCWAFAASDAIETAVAIAANQTQAVALSPQQFLTCSTREMEQSFTYCWAKDRDNGAAWLTETITWKSSNNGCDGGMTHGAFQDAAQLNFGLLPEIVMPYTDVDGSASSSDSCVRSSNQSVASITGWTQVVGTDCTTSNDPNVLLKKALQSQPIAVAINSADPFKDYKSGFYSCPNSGVLSSKDDVNHALLLVGYGTDPSEGDYWILKNSYGSSWGEAGFMRLLADNKANCGLNIFPVIPVGASASASSGISVDGGGDEVFVGLSASTWIIIAVVVGAVTLIATVIGVFIARKRRNTMRQMAMGGTSYHLQPMTPIT</sequence>
<dbReference type="InterPro" id="IPR000668">
    <property type="entry name" value="Peptidase_C1A_C"/>
</dbReference>
<evidence type="ECO:0000256" key="3">
    <source>
        <dbReference type="SAM" id="MobiDB-lite"/>
    </source>
</evidence>
<keyword evidence="4" id="KW-1133">Transmembrane helix</keyword>
<dbReference type="EMBL" id="SPLM01000108">
    <property type="protein sequence ID" value="TMW60620.1"/>
    <property type="molecule type" value="Genomic_DNA"/>
</dbReference>
<dbReference type="GO" id="GO:0006508">
    <property type="term" value="P:proteolysis"/>
    <property type="evidence" value="ECO:0007669"/>
    <property type="project" value="InterPro"/>
</dbReference>
<name>A0A8K1CD54_PYTOL</name>
<gene>
    <name evidence="6" type="ORF">Poli38472_000662</name>
</gene>
<dbReference type="PROSITE" id="PS00139">
    <property type="entry name" value="THIOL_PROTEASE_CYS"/>
    <property type="match status" value="1"/>
</dbReference>
<comment type="caution">
    <text evidence="6">The sequence shown here is derived from an EMBL/GenBank/DDBJ whole genome shotgun (WGS) entry which is preliminary data.</text>
</comment>
<evidence type="ECO:0000313" key="7">
    <source>
        <dbReference type="Proteomes" id="UP000794436"/>
    </source>
</evidence>
<organism evidence="6 7">
    <name type="scientific">Pythium oligandrum</name>
    <name type="common">Mycoparasitic fungus</name>
    <dbReference type="NCBI Taxonomy" id="41045"/>
    <lineage>
        <taxon>Eukaryota</taxon>
        <taxon>Sar</taxon>
        <taxon>Stramenopiles</taxon>
        <taxon>Oomycota</taxon>
        <taxon>Peronosporomycetes</taxon>
        <taxon>Pythiales</taxon>
        <taxon>Pythiaceae</taxon>
        <taxon>Pythium</taxon>
    </lineage>
</organism>
<dbReference type="Pfam" id="PF00112">
    <property type="entry name" value="Peptidase_C1"/>
    <property type="match status" value="1"/>
</dbReference>
<feature type="domain" description="Peptidase C1A papain C-terminal" evidence="5">
    <location>
        <begin position="132"/>
        <end position="400"/>
    </location>
</feature>
<evidence type="ECO:0000256" key="4">
    <source>
        <dbReference type="SAM" id="Phobius"/>
    </source>
</evidence>
<dbReference type="Proteomes" id="UP000794436">
    <property type="component" value="Unassembled WGS sequence"/>
</dbReference>
<keyword evidence="4" id="KW-0472">Membrane</keyword>
<reference evidence="6" key="1">
    <citation type="submission" date="2019-03" db="EMBL/GenBank/DDBJ databases">
        <title>Long read genome sequence of the mycoparasitic Pythium oligandrum ATCC 38472 isolated from sugarbeet rhizosphere.</title>
        <authorList>
            <person name="Gaulin E."/>
        </authorList>
    </citation>
    <scope>NUCLEOTIDE SEQUENCE</scope>
    <source>
        <strain evidence="6">ATCC 38472_TT</strain>
    </source>
</reference>
<dbReference type="OrthoDB" id="65740at2759"/>
<evidence type="ECO:0000259" key="5">
    <source>
        <dbReference type="SMART" id="SM00645"/>
    </source>
</evidence>
<proteinExistence type="inferred from homology"/>
<keyword evidence="7" id="KW-1185">Reference proteome</keyword>
<dbReference type="PROSITE" id="PS00639">
    <property type="entry name" value="THIOL_PROTEASE_HIS"/>
    <property type="match status" value="1"/>
</dbReference>
<dbReference type="InterPro" id="IPR038765">
    <property type="entry name" value="Papain-like_cys_pep_sf"/>
</dbReference>
<feature type="transmembrane region" description="Helical" evidence="4">
    <location>
        <begin position="428"/>
        <end position="450"/>
    </location>
</feature>
<evidence type="ECO:0000256" key="2">
    <source>
        <dbReference type="ARBA" id="ARBA00023145"/>
    </source>
</evidence>
<dbReference type="Gene3D" id="3.90.70.10">
    <property type="entry name" value="Cysteine proteinases"/>
    <property type="match status" value="1"/>
</dbReference>
<dbReference type="InterPro" id="IPR000169">
    <property type="entry name" value="Pept_cys_AS"/>
</dbReference>
<keyword evidence="2" id="KW-0865">Zymogen</keyword>
<dbReference type="InterPro" id="IPR025660">
    <property type="entry name" value="Pept_his_AS"/>
</dbReference>
<evidence type="ECO:0000256" key="1">
    <source>
        <dbReference type="ARBA" id="ARBA00008455"/>
    </source>
</evidence>
<dbReference type="InterPro" id="IPR013128">
    <property type="entry name" value="Peptidase_C1A"/>
</dbReference>
<dbReference type="AlphaFoldDB" id="A0A8K1CD54"/>
<dbReference type="CDD" id="cd02248">
    <property type="entry name" value="Peptidase_C1A"/>
    <property type="match status" value="1"/>
</dbReference>
<protein>
    <recommendedName>
        <fullName evidence="5">Peptidase C1A papain C-terminal domain-containing protein</fullName>
    </recommendedName>
</protein>
<dbReference type="PRINTS" id="PR00705">
    <property type="entry name" value="PAPAIN"/>
</dbReference>
<feature type="region of interest" description="Disordered" evidence="3">
    <location>
        <begin position="115"/>
        <end position="136"/>
    </location>
</feature>
<dbReference type="SUPFAM" id="SSF54001">
    <property type="entry name" value="Cysteine proteinases"/>
    <property type="match status" value="1"/>
</dbReference>
<dbReference type="PANTHER" id="PTHR12411">
    <property type="entry name" value="CYSTEINE PROTEASE FAMILY C1-RELATED"/>
    <property type="match status" value="1"/>
</dbReference>
<dbReference type="GO" id="GO:0008234">
    <property type="term" value="F:cysteine-type peptidase activity"/>
    <property type="evidence" value="ECO:0007669"/>
    <property type="project" value="InterPro"/>
</dbReference>
<evidence type="ECO:0000313" key="6">
    <source>
        <dbReference type="EMBL" id="TMW60620.1"/>
    </source>
</evidence>
<dbReference type="InterPro" id="IPR039417">
    <property type="entry name" value="Peptidase_C1A_papain-like"/>
</dbReference>
<keyword evidence="4" id="KW-0812">Transmembrane</keyword>
<dbReference type="SMART" id="SM00645">
    <property type="entry name" value="Pept_C1"/>
    <property type="match status" value="1"/>
</dbReference>
<accession>A0A8K1CD54</accession>
<comment type="similarity">
    <text evidence="1">Belongs to the peptidase C1 family.</text>
</comment>